<proteinExistence type="predicted"/>
<protein>
    <recommendedName>
        <fullName evidence="3">DUF4270 domain-containing protein</fullName>
    </recommendedName>
</protein>
<keyword evidence="2" id="KW-1185">Reference proteome</keyword>
<dbReference type="AlphaFoldDB" id="A0A1I5YD76"/>
<evidence type="ECO:0000313" key="1">
    <source>
        <dbReference type="EMBL" id="SFQ42184.1"/>
    </source>
</evidence>
<evidence type="ECO:0008006" key="3">
    <source>
        <dbReference type="Google" id="ProtNLM"/>
    </source>
</evidence>
<dbReference type="InterPro" id="IPR025366">
    <property type="entry name" value="DUF4270"/>
</dbReference>
<organism evidence="1 2">
    <name type="scientific">Pseudarcicella hirudinis</name>
    <dbReference type="NCBI Taxonomy" id="1079859"/>
    <lineage>
        <taxon>Bacteria</taxon>
        <taxon>Pseudomonadati</taxon>
        <taxon>Bacteroidota</taxon>
        <taxon>Cytophagia</taxon>
        <taxon>Cytophagales</taxon>
        <taxon>Flectobacillaceae</taxon>
        <taxon>Pseudarcicella</taxon>
    </lineage>
</organism>
<gene>
    <name evidence="1" type="ORF">SAMN04515674_11830</name>
</gene>
<accession>A0A1I5YD76</accession>
<dbReference type="Pfam" id="PF14092">
    <property type="entry name" value="DUF4270"/>
    <property type="match status" value="1"/>
</dbReference>
<sequence>MLLKKISTLFTTSTQGWLAYSFAMLLGLTTLTSCEDPKEIGSELIAQELGLKFTDTLTVNSSTVLLDSVYTNMGNNLLVGNYTDPILGKIHSASFFQIANADTLKAKTDAVMDSLVMYLVYRTYQGDTTKSQTLNVHRLTDALSNSKDYFTGYFNNSSSAYESTPVGTKVFKPRPIKYRNIAGDTIKFDTLRIPMSRALGQELLNQRSSSDIAAGGAAFRSYFKGLALVGKKSDEGAILGFSPSYTKMSLYYHSPGDTAVSILNYYARLTVTTGYNSSGVAVTEEVLSRYNNITAERSGALAGLVKPGDILSSKLSNNEAYFQGGVGLTTKLEFPGLLRFKDKYNVAINKAELVLETKSNPVNLSIPSVFSLVESNSSNRIVKDTYGLLFLRSEGTTSPSAAVYDVTRKTFTFNITSALQNILSGRRPNTGLLLTPQIVLSDKGNSKVFGDNTSRVAFDATKTKLKIYYTYTNK</sequence>
<dbReference type="Proteomes" id="UP000199306">
    <property type="component" value="Unassembled WGS sequence"/>
</dbReference>
<name>A0A1I5YD76_9BACT</name>
<reference evidence="1 2" key="1">
    <citation type="submission" date="2016-10" db="EMBL/GenBank/DDBJ databases">
        <authorList>
            <person name="de Groot N.N."/>
        </authorList>
    </citation>
    <scope>NUCLEOTIDE SEQUENCE [LARGE SCALE GENOMIC DNA]</scope>
    <source>
        <strain evidence="2">E92,LMG 26720,CCM 7988</strain>
    </source>
</reference>
<dbReference type="EMBL" id="FOXH01000018">
    <property type="protein sequence ID" value="SFQ42184.1"/>
    <property type="molecule type" value="Genomic_DNA"/>
</dbReference>
<evidence type="ECO:0000313" key="2">
    <source>
        <dbReference type="Proteomes" id="UP000199306"/>
    </source>
</evidence>
<dbReference type="PROSITE" id="PS51257">
    <property type="entry name" value="PROKAR_LIPOPROTEIN"/>
    <property type="match status" value="1"/>
</dbReference>
<dbReference type="STRING" id="1079859.SAMN04515674_11830"/>